<keyword evidence="4 6" id="KW-1133">Transmembrane helix</keyword>
<evidence type="ECO:0000256" key="1">
    <source>
        <dbReference type="ARBA" id="ARBA00004141"/>
    </source>
</evidence>
<name>A0AAI8Z7A9_9PEZI</name>
<feature type="transmembrane region" description="Helical" evidence="6">
    <location>
        <begin position="386"/>
        <end position="405"/>
    </location>
</feature>
<dbReference type="GO" id="GO:0005381">
    <property type="term" value="F:iron ion transmembrane transporter activity"/>
    <property type="evidence" value="ECO:0007669"/>
    <property type="project" value="UniProtKB-UniRule"/>
</dbReference>
<evidence type="ECO:0000256" key="2">
    <source>
        <dbReference type="ARBA" id="ARBA00022448"/>
    </source>
</evidence>
<keyword evidence="9" id="KW-1185">Reference proteome</keyword>
<evidence type="ECO:0000313" key="8">
    <source>
        <dbReference type="EMBL" id="CAK4033777.1"/>
    </source>
</evidence>
<evidence type="ECO:0000313" key="9">
    <source>
        <dbReference type="Proteomes" id="UP001296104"/>
    </source>
</evidence>
<dbReference type="AlphaFoldDB" id="A0AAI8Z7A9"/>
<comment type="caution">
    <text evidence="8">The sequence shown here is derived from an EMBL/GenBank/DDBJ whole genome shotgun (WGS) entry which is preliminary data.</text>
</comment>
<keyword evidence="6" id="KW-0406">Ion transport</keyword>
<organism evidence="8 9">
    <name type="scientific">Lecanosticta acicola</name>
    <dbReference type="NCBI Taxonomy" id="111012"/>
    <lineage>
        <taxon>Eukaryota</taxon>
        <taxon>Fungi</taxon>
        <taxon>Dikarya</taxon>
        <taxon>Ascomycota</taxon>
        <taxon>Pezizomycotina</taxon>
        <taxon>Dothideomycetes</taxon>
        <taxon>Dothideomycetidae</taxon>
        <taxon>Mycosphaerellales</taxon>
        <taxon>Mycosphaerellaceae</taxon>
        <taxon>Lecanosticta</taxon>
    </lineage>
</organism>
<dbReference type="PANTHER" id="PTHR11660">
    <property type="entry name" value="SOLUTE CARRIER FAMILY 40 MEMBER"/>
    <property type="match status" value="1"/>
</dbReference>
<feature type="transmembrane region" description="Helical" evidence="6">
    <location>
        <begin position="530"/>
        <end position="551"/>
    </location>
</feature>
<comment type="function">
    <text evidence="6">May be involved in iron transport and iron homeostasis.</text>
</comment>
<evidence type="ECO:0000256" key="7">
    <source>
        <dbReference type="SAM" id="MobiDB-lite"/>
    </source>
</evidence>
<protein>
    <recommendedName>
        <fullName evidence="6">Solute carrier family 40 member</fullName>
    </recommendedName>
</protein>
<dbReference type="GO" id="GO:0016020">
    <property type="term" value="C:membrane"/>
    <property type="evidence" value="ECO:0007669"/>
    <property type="project" value="UniProtKB-SubCell"/>
</dbReference>
<accession>A0AAI8Z7A9</accession>
<dbReference type="Pfam" id="PF06963">
    <property type="entry name" value="FPN1"/>
    <property type="match status" value="2"/>
</dbReference>
<comment type="subcellular location">
    <subcellularLocation>
        <location evidence="1 6">Membrane</location>
        <topology evidence="1 6">Multi-pass membrane protein</topology>
    </subcellularLocation>
</comment>
<proteinExistence type="inferred from homology"/>
<comment type="similarity">
    <text evidence="6">Belongs to the ferroportin (FP) (TC 2.A.100) family. SLC40A subfamily.</text>
</comment>
<dbReference type="InterPro" id="IPR009716">
    <property type="entry name" value="Ferroportin-1"/>
</dbReference>
<feature type="compositionally biased region" description="Basic and acidic residues" evidence="7">
    <location>
        <begin position="21"/>
        <end position="31"/>
    </location>
</feature>
<feature type="region of interest" description="Disordered" evidence="7">
    <location>
        <begin position="200"/>
        <end position="234"/>
    </location>
</feature>
<evidence type="ECO:0000256" key="5">
    <source>
        <dbReference type="ARBA" id="ARBA00023136"/>
    </source>
</evidence>
<dbReference type="PANTHER" id="PTHR11660:SF57">
    <property type="entry name" value="SOLUTE CARRIER FAMILY 40 MEMBER"/>
    <property type="match status" value="1"/>
</dbReference>
<feature type="region of interest" description="Disordered" evidence="7">
    <location>
        <begin position="1"/>
        <end position="31"/>
    </location>
</feature>
<feature type="transmembrane region" description="Helical" evidence="6">
    <location>
        <begin position="460"/>
        <end position="482"/>
    </location>
</feature>
<sequence>MDGYRTFGPGSEDEDATETGSLRDRNPREDSIEARRRRNIDHASLIAFYAGHALFMANNRGYEFASVLFTASAFPHTLVAASLRGLSAHLASVLFSPSVGRWCDAHASRIRPVQICIVMQRFCIALACLGWALIVQESEACLDPGFRGQPDVSTWKRTTFAVLLLLGMLERLSAVGNQIVVERDWLPLLAERNWLPRLAERSSPSGTAPDSPSPKPLLHTTTEEDPLLSGKPPRLHNLNATTKLIDLVTKLVTPLAVSAIAIGFTSTRWVAGILALTQLLSCPLELYLTHLVWTACPALQKPKAGSQITSATSPEEDQQVATLSQRFKTDLTAWSHSLRIYIRSTALLPSLAFALEPFSVLTLAGSMTSYLLVAQFPLTHITAARAASTIVEISSTILTPLLIAWHSRRNKDPPEDPSNLRSLTFVGLLGLSWQFILLIPATTLLMLLGNTSSTGFPSAAAAKFPAILFTTLALSRLGPFAYSLVSQQIVQLQVPSHERMQFSGVEMALIDLSELARWGMLGIFGAPSQFRWAAVISFCSVGLSVGMFAVWKEKKK</sequence>
<dbReference type="EMBL" id="CAVMBE010000094">
    <property type="protein sequence ID" value="CAK4033777.1"/>
    <property type="molecule type" value="Genomic_DNA"/>
</dbReference>
<keyword evidence="2 6" id="KW-0813">Transport</keyword>
<feature type="transmembrane region" description="Helical" evidence="6">
    <location>
        <begin position="425"/>
        <end position="448"/>
    </location>
</feature>
<evidence type="ECO:0000256" key="3">
    <source>
        <dbReference type="ARBA" id="ARBA00022692"/>
    </source>
</evidence>
<evidence type="ECO:0000256" key="4">
    <source>
        <dbReference type="ARBA" id="ARBA00022989"/>
    </source>
</evidence>
<evidence type="ECO:0000256" key="6">
    <source>
        <dbReference type="RuleBase" id="RU365065"/>
    </source>
</evidence>
<reference evidence="8" key="1">
    <citation type="submission" date="2023-11" db="EMBL/GenBank/DDBJ databases">
        <authorList>
            <person name="Alioto T."/>
            <person name="Alioto T."/>
            <person name="Gomez Garrido J."/>
        </authorList>
    </citation>
    <scope>NUCLEOTIDE SEQUENCE</scope>
</reference>
<gene>
    <name evidence="8" type="ORF">LECACI_7A008935</name>
</gene>
<keyword evidence="3 6" id="KW-0812">Transmembrane</keyword>
<feature type="transmembrane region" description="Helical" evidence="6">
    <location>
        <begin position="351"/>
        <end position="374"/>
    </location>
</feature>
<keyword evidence="5 6" id="KW-0472">Membrane</keyword>
<dbReference type="Proteomes" id="UP001296104">
    <property type="component" value="Unassembled WGS sequence"/>
</dbReference>
<comment type="caution">
    <text evidence="6">Lacks conserved residue(s) required for the propagation of feature annotation.</text>
</comment>